<evidence type="ECO:0000313" key="1">
    <source>
        <dbReference type="EMBL" id="GAA1209234.1"/>
    </source>
</evidence>
<comment type="caution">
    <text evidence="1">The sequence shown here is derived from an EMBL/GenBank/DDBJ whole genome shotgun (WGS) entry which is preliminary data.</text>
</comment>
<reference evidence="2" key="1">
    <citation type="journal article" date="2019" name="Int. J. Syst. Evol. Microbiol.">
        <title>The Global Catalogue of Microorganisms (GCM) 10K type strain sequencing project: providing services to taxonomists for standard genome sequencing and annotation.</title>
        <authorList>
            <consortium name="The Broad Institute Genomics Platform"/>
            <consortium name="The Broad Institute Genome Sequencing Center for Infectious Disease"/>
            <person name="Wu L."/>
            <person name="Ma J."/>
        </authorList>
    </citation>
    <scope>NUCLEOTIDE SEQUENCE [LARGE SCALE GENOMIC DNA]</scope>
    <source>
        <strain evidence="2">JCM 12762</strain>
    </source>
</reference>
<dbReference type="SUPFAM" id="SSF54518">
    <property type="entry name" value="Tubby C-terminal domain-like"/>
    <property type="match status" value="1"/>
</dbReference>
<sequence>MVSQKAKLFEVNAEYAVYDQHGQQIGAVQELGQSILKKAMAGRADGSRTVRLQVVDLNGRVLIALTRSAKILRSKVIVRDANGAELGQIVQKDFGIIGKSRFLFESGGKTLGSINGEDFSAWDFNIQDATGDEVARITKTLAGLTKE</sequence>
<gene>
    <name evidence="1" type="ORF">GCM10009655_05360</name>
</gene>
<protein>
    <recommendedName>
        <fullName evidence="3">PRC-barrel domain-containing protein</fullName>
    </recommendedName>
</protein>
<dbReference type="InterPro" id="IPR005552">
    <property type="entry name" value="Scramblase"/>
</dbReference>
<evidence type="ECO:0008006" key="3">
    <source>
        <dbReference type="Google" id="ProtNLM"/>
    </source>
</evidence>
<name>A0ABP4G0S6_9MICO</name>
<evidence type="ECO:0000313" key="2">
    <source>
        <dbReference type="Proteomes" id="UP001500943"/>
    </source>
</evidence>
<keyword evidence="2" id="KW-1185">Reference proteome</keyword>
<dbReference type="EMBL" id="BAAAKW010000014">
    <property type="protein sequence ID" value="GAA1209234.1"/>
    <property type="molecule type" value="Genomic_DNA"/>
</dbReference>
<dbReference type="PANTHER" id="PTHR23248:SF9">
    <property type="entry name" value="PHOSPHOLIPID SCRAMBLASE"/>
    <property type="match status" value="1"/>
</dbReference>
<dbReference type="Pfam" id="PF03803">
    <property type="entry name" value="Scramblase"/>
    <property type="match status" value="1"/>
</dbReference>
<dbReference type="PANTHER" id="PTHR23248">
    <property type="entry name" value="PHOSPHOLIPID SCRAMBLASE-RELATED"/>
    <property type="match status" value="1"/>
</dbReference>
<proteinExistence type="predicted"/>
<organism evidence="1 2">
    <name type="scientific">Rhodoglobus aureus</name>
    <dbReference type="NCBI Taxonomy" id="191497"/>
    <lineage>
        <taxon>Bacteria</taxon>
        <taxon>Bacillati</taxon>
        <taxon>Actinomycetota</taxon>
        <taxon>Actinomycetes</taxon>
        <taxon>Micrococcales</taxon>
        <taxon>Microbacteriaceae</taxon>
        <taxon>Rhodoglobus</taxon>
    </lineage>
</organism>
<accession>A0ABP4G0S6</accession>
<dbReference type="InterPro" id="IPR025659">
    <property type="entry name" value="Tubby-like_C"/>
</dbReference>
<dbReference type="Proteomes" id="UP001500943">
    <property type="component" value="Unassembled WGS sequence"/>
</dbReference>